<sequence length="217" mass="23489">MTCSGVILSGCGGFGGSKVYETGLRLLAIERVSVKAAFFARGKAQLHVINHINGNMDAGFCTVLQDSSRIIRGEILPLDQADSVQYKPLIVPAGFGADKNLSYGENERRQCNVDENLQKLTCEIYKQRKPICFISISPGLIPSLPDEPLRVIIGTDSSYAEVIEAKGGIHVSCPVNDIVVDEEHRVVTTPACMLTNSIDEAASEIDKLVRPVVDMIA</sequence>
<evidence type="ECO:0000313" key="2">
    <source>
        <dbReference type="Proteomes" id="UP001195624"/>
    </source>
</evidence>
<accession>A0ABS4P8L1</accession>
<dbReference type="NCBIfam" id="NF008747">
    <property type="entry name" value="PRK11780.1"/>
    <property type="match status" value="1"/>
</dbReference>
<dbReference type="PANTHER" id="PTHR10224:SF12">
    <property type="entry name" value="GLYOXALASE ELBB"/>
    <property type="match status" value="1"/>
</dbReference>
<dbReference type="Proteomes" id="UP001195624">
    <property type="component" value="Unassembled WGS sequence"/>
</dbReference>
<comment type="caution">
    <text evidence="1">The sequence shown here is derived from an EMBL/GenBank/DDBJ whole genome shotgun (WGS) entry which is preliminary data.</text>
</comment>
<gene>
    <name evidence="1" type="ORF">J2125_001694</name>
</gene>
<dbReference type="RefSeq" id="WP_017801470.1">
    <property type="nucleotide sequence ID" value="NZ_JAGGMQ010000001.1"/>
</dbReference>
<proteinExistence type="predicted"/>
<organism evidence="1 2">
    <name type="scientific">Winslowiella toletana</name>
    <dbReference type="NCBI Taxonomy" id="92490"/>
    <lineage>
        <taxon>Bacteria</taxon>
        <taxon>Pseudomonadati</taxon>
        <taxon>Pseudomonadota</taxon>
        <taxon>Gammaproteobacteria</taxon>
        <taxon>Enterobacterales</taxon>
        <taxon>Erwiniaceae</taxon>
        <taxon>Winslowiella</taxon>
    </lineage>
</organism>
<dbReference type="InterPro" id="IPR029062">
    <property type="entry name" value="Class_I_gatase-like"/>
</dbReference>
<reference evidence="2" key="1">
    <citation type="submission" date="2023-07" db="EMBL/GenBank/DDBJ databases">
        <title>Genome mining of underrepresented organisms for secondary metabolites.</title>
        <authorList>
            <person name="D'Agostino P.M."/>
        </authorList>
    </citation>
    <scope>NUCLEOTIDE SEQUENCE [LARGE SCALE GENOMIC DNA]</scope>
    <source>
        <strain evidence="2">WS4403</strain>
    </source>
</reference>
<dbReference type="EMBL" id="JAGGMQ010000001">
    <property type="protein sequence ID" value="MBP2168502.1"/>
    <property type="molecule type" value="Genomic_DNA"/>
</dbReference>
<dbReference type="SUPFAM" id="SSF52317">
    <property type="entry name" value="Class I glutamine amidotransferase-like"/>
    <property type="match status" value="1"/>
</dbReference>
<evidence type="ECO:0000313" key="1">
    <source>
        <dbReference type="EMBL" id="MBP2168502.1"/>
    </source>
</evidence>
<protein>
    <submittedName>
        <fullName evidence="1">Enhancing lycopene biosynthesis protein 2</fullName>
    </submittedName>
</protein>
<dbReference type="Gene3D" id="3.40.50.880">
    <property type="match status" value="1"/>
</dbReference>
<dbReference type="PANTHER" id="PTHR10224">
    <property type="entry name" value="ES1 PROTEIN HOMOLOG, MITOCHONDRIAL"/>
    <property type="match status" value="1"/>
</dbReference>
<keyword evidence="2" id="KW-1185">Reference proteome</keyword>
<name>A0ABS4P8L1_9GAMM</name>